<dbReference type="InterPro" id="IPR003593">
    <property type="entry name" value="AAA+_ATPase"/>
</dbReference>
<feature type="domain" description="AAA+ ATPase" evidence="3">
    <location>
        <begin position="96"/>
        <end position="271"/>
    </location>
</feature>
<reference evidence="4" key="1">
    <citation type="submission" date="2020-11" db="EMBL/GenBank/DDBJ databases">
        <authorList>
            <consortium name="DOE Joint Genome Institute"/>
            <person name="Ahrendt S."/>
            <person name="Riley R."/>
            <person name="Andreopoulos W."/>
            <person name="Labutti K."/>
            <person name="Pangilinan J."/>
            <person name="Ruiz-Duenas F.J."/>
            <person name="Barrasa J.M."/>
            <person name="Sanchez-Garcia M."/>
            <person name="Camarero S."/>
            <person name="Miyauchi S."/>
            <person name="Serrano A."/>
            <person name="Linde D."/>
            <person name="Babiker R."/>
            <person name="Drula E."/>
            <person name="Ayuso-Fernandez I."/>
            <person name="Pacheco R."/>
            <person name="Padilla G."/>
            <person name="Ferreira P."/>
            <person name="Barriuso J."/>
            <person name="Kellner H."/>
            <person name="Castanera R."/>
            <person name="Alfaro M."/>
            <person name="Ramirez L."/>
            <person name="Pisabarro A.G."/>
            <person name="Kuo A."/>
            <person name="Tritt A."/>
            <person name="Lipzen A."/>
            <person name="He G."/>
            <person name="Yan M."/>
            <person name="Ng V."/>
            <person name="Cullen D."/>
            <person name="Martin F."/>
            <person name="Rosso M.-N."/>
            <person name="Henrissat B."/>
            <person name="Hibbett D."/>
            <person name="Martinez A.T."/>
            <person name="Grigoriev I.V."/>
        </authorList>
    </citation>
    <scope>NUCLEOTIDE SEQUENCE</scope>
    <source>
        <strain evidence="4">CIRM-BRFM 674</strain>
    </source>
</reference>
<evidence type="ECO:0000259" key="3">
    <source>
        <dbReference type="SMART" id="SM00382"/>
    </source>
</evidence>
<protein>
    <recommendedName>
        <fullName evidence="3">AAA+ ATPase domain-containing protein</fullName>
    </recommendedName>
</protein>
<dbReference type="InterPro" id="IPR056884">
    <property type="entry name" value="NPHP3-like_N"/>
</dbReference>
<organism evidence="4 5">
    <name type="scientific">Pholiota conissans</name>
    <dbReference type="NCBI Taxonomy" id="109636"/>
    <lineage>
        <taxon>Eukaryota</taxon>
        <taxon>Fungi</taxon>
        <taxon>Dikarya</taxon>
        <taxon>Basidiomycota</taxon>
        <taxon>Agaricomycotina</taxon>
        <taxon>Agaricomycetes</taxon>
        <taxon>Agaricomycetidae</taxon>
        <taxon>Agaricales</taxon>
        <taxon>Agaricineae</taxon>
        <taxon>Strophariaceae</taxon>
        <taxon>Pholiota</taxon>
    </lineage>
</organism>
<dbReference type="SUPFAM" id="SSF52540">
    <property type="entry name" value="P-loop containing nucleoside triphosphate hydrolases"/>
    <property type="match status" value="1"/>
</dbReference>
<accession>A0A9P6CUU5</accession>
<dbReference type="SMART" id="SM00382">
    <property type="entry name" value="AAA"/>
    <property type="match status" value="1"/>
</dbReference>
<gene>
    <name evidence="4" type="ORF">BDN70DRAFT_855798</name>
</gene>
<feature type="region of interest" description="Disordered" evidence="2">
    <location>
        <begin position="1"/>
        <end position="20"/>
    </location>
</feature>
<evidence type="ECO:0000313" key="5">
    <source>
        <dbReference type="Proteomes" id="UP000807469"/>
    </source>
</evidence>
<dbReference type="PANTHER" id="PTHR10039">
    <property type="entry name" value="AMELOGENIN"/>
    <property type="match status" value="1"/>
</dbReference>
<dbReference type="OrthoDB" id="2804352at2759"/>
<evidence type="ECO:0000313" key="4">
    <source>
        <dbReference type="EMBL" id="KAF9480981.1"/>
    </source>
</evidence>
<proteinExistence type="predicted"/>
<keyword evidence="1" id="KW-0677">Repeat</keyword>
<evidence type="ECO:0000256" key="1">
    <source>
        <dbReference type="ARBA" id="ARBA00022737"/>
    </source>
</evidence>
<sequence>MFAGERIAASRGHSNPGGPIIRNSIYNGKYFKNSASQGIELQTNNDPQTFQIDALLARLYNLVPRPATPRKCHPETRVQYLRFMHDRIAQAEGARENLVICLVGEAGVGKSAIMQSLAERLFSAGKGVGCFFVSKLDPNLNTLERLVPTLAAQLIYAIPETRDCVLSMIAKYPGIFEQPLEWQLKALVVEPLIRLPRDRPQQQFIVLIDGLDECINQNEQLELLRILNIFISQYRNFPVAFVIASRPEDHIRTALDRFQVPPTVLELDDCPENLFAHDIRTYLRDNFRHINETHQYRHLLPENWPVPSDIDEIVAKADGLFIYATVVVNF</sequence>
<comment type="caution">
    <text evidence="4">The sequence shown here is derived from an EMBL/GenBank/DDBJ whole genome shotgun (WGS) entry which is preliminary data.</text>
</comment>
<dbReference type="AlphaFoldDB" id="A0A9P6CUU5"/>
<dbReference type="EMBL" id="MU155185">
    <property type="protein sequence ID" value="KAF9480981.1"/>
    <property type="molecule type" value="Genomic_DNA"/>
</dbReference>
<dbReference type="Pfam" id="PF24883">
    <property type="entry name" value="NPHP3_N"/>
    <property type="match status" value="1"/>
</dbReference>
<feature type="non-terminal residue" evidence="4">
    <location>
        <position position="330"/>
    </location>
</feature>
<name>A0A9P6CUU5_9AGAR</name>
<keyword evidence="5" id="KW-1185">Reference proteome</keyword>
<dbReference type="InterPro" id="IPR027417">
    <property type="entry name" value="P-loop_NTPase"/>
</dbReference>
<dbReference type="Proteomes" id="UP000807469">
    <property type="component" value="Unassembled WGS sequence"/>
</dbReference>
<evidence type="ECO:0000256" key="2">
    <source>
        <dbReference type="SAM" id="MobiDB-lite"/>
    </source>
</evidence>
<dbReference type="PANTHER" id="PTHR10039:SF5">
    <property type="entry name" value="NACHT DOMAIN-CONTAINING PROTEIN"/>
    <property type="match status" value="1"/>
</dbReference>
<dbReference type="Gene3D" id="3.40.50.300">
    <property type="entry name" value="P-loop containing nucleotide triphosphate hydrolases"/>
    <property type="match status" value="1"/>
</dbReference>